<evidence type="ECO:0008006" key="10">
    <source>
        <dbReference type="Google" id="ProtNLM"/>
    </source>
</evidence>
<keyword evidence="6" id="KW-0560">Oxidoreductase</keyword>
<dbReference type="PANTHER" id="PTHR24305">
    <property type="entry name" value="CYTOCHROME P450"/>
    <property type="match status" value="1"/>
</dbReference>
<dbReference type="PRINTS" id="PR00463">
    <property type="entry name" value="EP450I"/>
</dbReference>
<dbReference type="Gene3D" id="1.10.630.10">
    <property type="entry name" value="Cytochrome P450"/>
    <property type="match status" value="1"/>
</dbReference>
<dbReference type="AlphaFoldDB" id="A0A9P0QUT9"/>
<accession>A0A9P0QUT9</accession>
<dbReference type="SUPFAM" id="SSF48264">
    <property type="entry name" value="Cytochrome P450"/>
    <property type="match status" value="1"/>
</dbReference>
<dbReference type="EMBL" id="CAKXYY010000020">
    <property type="protein sequence ID" value="CAH2355015.1"/>
    <property type="molecule type" value="Genomic_DNA"/>
</dbReference>
<evidence type="ECO:0000313" key="8">
    <source>
        <dbReference type="EMBL" id="CAH2355015.1"/>
    </source>
</evidence>
<evidence type="ECO:0000256" key="6">
    <source>
        <dbReference type="RuleBase" id="RU000461"/>
    </source>
</evidence>
<dbReference type="Pfam" id="PF00067">
    <property type="entry name" value="p450"/>
    <property type="match status" value="1"/>
</dbReference>
<evidence type="ECO:0000256" key="1">
    <source>
        <dbReference type="ARBA" id="ARBA00001971"/>
    </source>
</evidence>
<proteinExistence type="inferred from homology"/>
<evidence type="ECO:0000256" key="7">
    <source>
        <dbReference type="SAM" id="Phobius"/>
    </source>
</evidence>
<dbReference type="GO" id="GO:0004497">
    <property type="term" value="F:monooxygenase activity"/>
    <property type="evidence" value="ECO:0007669"/>
    <property type="project" value="UniProtKB-KW"/>
</dbReference>
<dbReference type="GO" id="GO:0016705">
    <property type="term" value="F:oxidoreductase activity, acting on paired donors, with incorporation or reduction of molecular oxygen"/>
    <property type="evidence" value="ECO:0007669"/>
    <property type="project" value="InterPro"/>
</dbReference>
<comment type="caution">
    <text evidence="8">The sequence shown here is derived from an EMBL/GenBank/DDBJ whole genome shotgun (WGS) entry which is preliminary data.</text>
</comment>
<dbReference type="PROSITE" id="PS00086">
    <property type="entry name" value="CYTOCHROME_P450"/>
    <property type="match status" value="1"/>
</dbReference>
<organism evidence="8 9">
    <name type="scientific">[Candida] railenensis</name>
    <dbReference type="NCBI Taxonomy" id="45579"/>
    <lineage>
        <taxon>Eukaryota</taxon>
        <taxon>Fungi</taxon>
        <taxon>Dikarya</taxon>
        <taxon>Ascomycota</taxon>
        <taxon>Saccharomycotina</taxon>
        <taxon>Pichiomycetes</taxon>
        <taxon>Debaryomycetaceae</taxon>
        <taxon>Kurtzmaniella</taxon>
    </lineage>
</organism>
<keyword evidence="5 6" id="KW-0349">Heme</keyword>
<evidence type="ECO:0000256" key="4">
    <source>
        <dbReference type="ARBA" id="ARBA00023004"/>
    </source>
</evidence>
<reference evidence="8" key="1">
    <citation type="submission" date="2022-03" db="EMBL/GenBank/DDBJ databases">
        <authorList>
            <person name="Legras J.-L."/>
            <person name="Devillers H."/>
            <person name="Grondin C."/>
        </authorList>
    </citation>
    <scope>NUCLEOTIDE SEQUENCE</scope>
    <source>
        <strain evidence="8">CLIB 1423</strain>
    </source>
</reference>
<dbReference type="Proteomes" id="UP000837801">
    <property type="component" value="Unassembled WGS sequence"/>
</dbReference>
<feature type="transmembrane region" description="Helical" evidence="7">
    <location>
        <begin position="21"/>
        <end position="39"/>
    </location>
</feature>
<dbReference type="InterPro" id="IPR036396">
    <property type="entry name" value="Cyt_P450_sf"/>
</dbReference>
<comment type="similarity">
    <text evidence="2 6">Belongs to the cytochrome P450 family.</text>
</comment>
<keyword evidence="7" id="KW-1133">Transmembrane helix</keyword>
<dbReference type="PRINTS" id="PR00385">
    <property type="entry name" value="P450"/>
</dbReference>
<comment type="cofactor">
    <cofactor evidence="1 5">
        <name>heme</name>
        <dbReference type="ChEBI" id="CHEBI:30413"/>
    </cofactor>
</comment>
<dbReference type="PANTHER" id="PTHR24305:SF166">
    <property type="entry name" value="CYTOCHROME P450 12A4, MITOCHONDRIAL-RELATED"/>
    <property type="match status" value="1"/>
</dbReference>
<gene>
    <name evidence="8" type="ORF">CLIB1423_20S02124</name>
</gene>
<keyword evidence="4 5" id="KW-0408">Iron</keyword>
<dbReference type="InterPro" id="IPR001128">
    <property type="entry name" value="Cyt_P450"/>
</dbReference>
<keyword evidence="3 5" id="KW-0479">Metal-binding</keyword>
<sequence length="593" mass="67461">MLADILIGVSIFISESPKTSIAIALACAGAYYLAIYPFFISPLRSIPGPYLFRISKFRALNGQRTNRWINTVYDLHKKYGNVVVISPEEVSVNGDFKYVQDIYVRNFPKSKFYENFRNHGFRDNIFASLENDRHLKYKKILMPLYQKSTLYSTSNSTRSMLREKVSQLVDQVYISSVTGEKPDYINAKSEHNEFGKGHLLKDDGAWLDTSSKTNLGIDVYSLFASLAMDVVSAFELGTENGTDLLLHPEDRHIIVSHRLQAGMGFWTTLMPRWWDWAATKEILEASATVESWQMELYANAEKAETKRSDDDEKYTNLCSLATLKKNGFFGKDAYSFLSDNIFAGHETTAIQLAYLTYELSRPSNAHIQARLVKELKDTFGEKSGDSYDIIDDLETVESLKFLDAIFQENSRIHTSIPGSEPRVTSKAYPVVDEKKGTSLVIPEGTVISCQPYAVHRQESVFPNPNCFIPERWLQFEQESDFDYKQRMIAQQKYMMPFGKGIRMCLGMNLAVIEMKLAIANLYYNFHSEISPDWCTITPANGSKVGDKDTAANPIEVGGWKAGANATDEEKMCMVDSYTTRPLNDEVWLRWFKN</sequence>
<keyword evidence="7" id="KW-0812">Transmembrane</keyword>
<evidence type="ECO:0000256" key="5">
    <source>
        <dbReference type="PIRSR" id="PIRSR602401-1"/>
    </source>
</evidence>
<dbReference type="GO" id="GO:0005506">
    <property type="term" value="F:iron ion binding"/>
    <property type="evidence" value="ECO:0007669"/>
    <property type="project" value="InterPro"/>
</dbReference>
<dbReference type="GO" id="GO:0020037">
    <property type="term" value="F:heme binding"/>
    <property type="evidence" value="ECO:0007669"/>
    <property type="project" value="InterPro"/>
</dbReference>
<dbReference type="InterPro" id="IPR002401">
    <property type="entry name" value="Cyt_P450_E_grp-I"/>
</dbReference>
<feature type="binding site" description="axial binding residue" evidence="5">
    <location>
        <position position="504"/>
    </location>
    <ligand>
        <name>heme</name>
        <dbReference type="ChEBI" id="CHEBI:30413"/>
    </ligand>
    <ligandPart>
        <name>Fe</name>
        <dbReference type="ChEBI" id="CHEBI:18248"/>
    </ligandPart>
</feature>
<dbReference type="CDD" id="cd11059">
    <property type="entry name" value="CYP_fungal"/>
    <property type="match status" value="1"/>
</dbReference>
<dbReference type="OrthoDB" id="1470350at2759"/>
<dbReference type="InterPro" id="IPR050121">
    <property type="entry name" value="Cytochrome_P450_monoxygenase"/>
</dbReference>
<protein>
    <recommendedName>
        <fullName evidence="10">Cytochrome P450</fullName>
    </recommendedName>
</protein>
<evidence type="ECO:0000256" key="3">
    <source>
        <dbReference type="ARBA" id="ARBA00022723"/>
    </source>
</evidence>
<keyword evidence="6" id="KW-0503">Monooxygenase</keyword>
<keyword evidence="7" id="KW-0472">Membrane</keyword>
<keyword evidence="9" id="KW-1185">Reference proteome</keyword>
<dbReference type="InterPro" id="IPR017972">
    <property type="entry name" value="Cyt_P450_CS"/>
</dbReference>
<name>A0A9P0QUT9_9ASCO</name>
<evidence type="ECO:0000256" key="2">
    <source>
        <dbReference type="ARBA" id="ARBA00010617"/>
    </source>
</evidence>
<evidence type="ECO:0000313" key="9">
    <source>
        <dbReference type="Proteomes" id="UP000837801"/>
    </source>
</evidence>